<feature type="transmembrane region" description="Helical" evidence="1">
    <location>
        <begin position="63"/>
        <end position="86"/>
    </location>
</feature>
<keyword evidence="3" id="KW-0378">Hydrolase</keyword>
<accession>A0A1D3L2Z0</accession>
<evidence type="ECO:0000313" key="3">
    <source>
        <dbReference type="EMBL" id="SCG85957.1"/>
    </source>
</evidence>
<feature type="transmembrane region" description="Helical" evidence="1">
    <location>
        <begin position="32"/>
        <end position="56"/>
    </location>
</feature>
<dbReference type="InterPro" id="IPR000326">
    <property type="entry name" value="PAP2/HPO"/>
</dbReference>
<dbReference type="GO" id="GO:0042392">
    <property type="term" value="F:sphingosine-1-phosphate phosphatase activity"/>
    <property type="evidence" value="ECO:0007669"/>
    <property type="project" value="TreeGrafter"/>
</dbReference>
<keyword evidence="1" id="KW-1133">Transmembrane helix</keyword>
<protein>
    <submittedName>
        <fullName evidence="3">Undecaprenyl-diphosphatase</fullName>
        <ecNumber evidence="3">3.6.1.27</ecNumber>
    </submittedName>
</protein>
<dbReference type="GeneID" id="30412242"/>
<gene>
    <name evidence="3" type="primary">sepP</name>
    <name evidence="3" type="ORF">MCBB_1400</name>
</gene>
<dbReference type="RefSeq" id="WP_084789885.1">
    <property type="nucleotide sequence ID" value="NZ_LT607756.1"/>
</dbReference>
<dbReference type="SMART" id="SM00014">
    <property type="entry name" value="acidPPc"/>
    <property type="match status" value="1"/>
</dbReference>
<dbReference type="InterPro" id="IPR036938">
    <property type="entry name" value="PAP2/HPO_sf"/>
</dbReference>
<dbReference type="AlphaFoldDB" id="A0A1D3L2Z0"/>
<dbReference type="EC" id="3.6.1.27" evidence="3"/>
<evidence type="ECO:0000313" key="4">
    <source>
        <dbReference type="Proteomes" id="UP000094707"/>
    </source>
</evidence>
<evidence type="ECO:0000259" key="2">
    <source>
        <dbReference type="SMART" id="SM00014"/>
    </source>
</evidence>
<reference evidence="3 4" key="1">
    <citation type="submission" date="2016-08" db="EMBL/GenBank/DDBJ databases">
        <authorList>
            <person name="Seilhamer J.J."/>
        </authorList>
    </citation>
    <scope>NUCLEOTIDE SEQUENCE [LARGE SCALE GENOMIC DNA]</scope>
    <source>
        <strain evidence="3">Buetzberg</strain>
    </source>
</reference>
<dbReference type="PATRIC" id="fig|129848.4.peg.1427"/>
<feature type="transmembrane region" description="Helical" evidence="1">
    <location>
        <begin position="106"/>
        <end position="126"/>
    </location>
</feature>
<keyword evidence="1" id="KW-0472">Membrane</keyword>
<keyword evidence="4" id="KW-1185">Reference proteome</keyword>
<feature type="transmembrane region" description="Helical" evidence="1">
    <location>
        <begin position="163"/>
        <end position="180"/>
    </location>
</feature>
<name>A0A1D3L2Z0_9EURY</name>
<dbReference type="OrthoDB" id="10182at2157"/>
<proteinExistence type="predicted"/>
<dbReference type="GO" id="GO:0050380">
    <property type="term" value="F:undecaprenyl-diphosphatase activity"/>
    <property type="evidence" value="ECO:0007669"/>
    <property type="project" value="UniProtKB-EC"/>
</dbReference>
<feature type="domain" description="Phosphatidic acid phosphatase type 2/haloperoxidase" evidence="2">
    <location>
        <begin position="63"/>
        <end position="180"/>
    </location>
</feature>
<dbReference type="Pfam" id="PF01569">
    <property type="entry name" value="PAP2"/>
    <property type="match status" value="1"/>
</dbReference>
<organism evidence="3 4">
    <name type="scientific">Methanobacterium congolense</name>
    <dbReference type="NCBI Taxonomy" id="118062"/>
    <lineage>
        <taxon>Archaea</taxon>
        <taxon>Methanobacteriati</taxon>
        <taxon>Methanobacteriota</taxon>
        <taxon>Methanomada group</taxon>
        <taxon>Methanobacteria</taxon>
        <taxon>Methanobacteriales</taxon>
        <taxon>Methanobacteriaceae</taxon>
        <taxon>Methanobacterium</taxon>
    </lineage>
</organism>
<dbReference type="PANTHER" id="PTHR14969">
    <property type="entry name" value="SPHINGOSINE-1-PHOSPHATE PHOSPHOHYDROLASE"/>
    <property type="match status" value="1"/>
</dbReference>
<feature type="transmembrane region" description="Helical" evidence="1">
    <location>
        <begin position="138"/>
        <end position="157"/>
    </location>
</feature>
<dbReference type="EMBL" id="LT607756">
    <property type="protein sequence ID" value="SCG85957.1"/>
    <property type="molecule type" value="Genomic_DNA"/>
</dbReference>
<keyword evidence="1" id="KW-0812">Transmembrane</keyword>
<dbReference type="STRING" id="118062.MCBB_1400"/>
<dbReference type="PANTHER" id="PTHR14969:SF13">
    <property type="entry name" value="AT30094P"/>
    <property type="match status" value="1"/>
</dbReference>
<dbReference type="Proteomes" id="UP000094707">
    <property type="component" value="Chromosome I"/>
</dbReference>
<dbReference type="Gene3D" id="1.20.144.10">
    <property type="entry name" value="Phosphatidic acid phosphatase type 2/haloperoxidase"/>
    <property type="match status" value="1"/>
</dbReference>
<evidence type="ECO:0000256" key="1">
    <source>
        <dbReference type="SAM" id="Phobius"/>
    </source>
</evidence>
<sequence length="212" mass="23695">MFHVLITGLMHYNTVLFYYVNLGMQNSFLNHLMPILTAFGSLMAWGIVCVALYLLGGTKAKKVAILGLLALFLGNVAVYFLKYLVAEPRPFLVLPHVHQLVPETEIYSFPSGHTTSSFAVATVLGLKYSLGIKGKKIRLIYPLILFAGVIGFSRVYIGVHYPLDVICGALIGIFFALAVLKLETNIFNNKIFKMRGMDRIMNFNVLNFIKKI</sequence>
<dbReference type="SUPFAM" id="SSF48317">
    <property type="entry name" value="Acid phosphatase/Vanadium-dependent haloperoxidase"/>
    <property type="match status" value="1"/>
</dbReference>
<dbReference type="KEGG" id="mcub:MCBB_1400"/>